<proteinExistence type="predicted"/>
<reference evidence="1 2" key="1">
    <citation type="journal article" date="2018" name="Front. Plant Sci.">
        <title>Red Clover (Trifolium pratense) and Zigzag Clover (T. medium) - A Picture of Genomic Similarities and Differences.</title>
        <authorList>
            <person name="Dluhosova J."/>
            <person name="Istvanek J."/>
            <person name="Nedelnik J."/>
            <person name="Repkova J."/>
        </authorList>
    </citation>
    <scope>NUCLEOTIDE SEQUENCE [LARGE SCALE GENOMIC DNA]</scope>
    <source>
        <strain evidence="2">cv. 10/8</strain>
        <tissue evidence="1">Leaf</tissue>
    </source>
</reference>
<name>A0A392MRV8_9FABA</name>
<evidence type="ECO:0000313" key="1">
    <source>
        <dbReference type="EMBL" id="MCH89759.1"/>
    </source>
</evidence>
<evidence type="ECO:0000313" key="2">
    <source>
        <dbReference type="Proteomes" id="UP000265520"/>
    </source>
</evidence>
<dbReference type="Proteomes" id="UP000265520">
    <property type="component" value="Unassembled WGS sequence"/>
</dbReference>
<protein>
    <submittedName>
        <fullName evidence="1">Metallothionein-like protein type 3-like</fullName>
    </submittedName>
</protein>
<sequence length="48" mass="4954">MSSSCGNCDCADKSQCGFVETVVMDAPAVEHDCKCGSNCTCTNCTCGH</sequence>
<dbReference type="AlphaFoldDB" id="A0A392MRV8"/>
<organism evidence="1 2">
    <name type="scientific">Trifolium medium</name>
    <dbReference type="NCBI Taxonomy" id="97028"/>
    <lineage>
        <taxon>Eukaryota</taxon>
        <taxon>Viridiplantae</taxon>
        <taxon>Streptophyta</taxon>
        <taxon>Embryophyta</taxon>
        <taxon>Tracheophyta</taxon>
        <taxon>Spermatophyta</taxon>
        <taxon>Magnoliopsida</taxon>
        <taxon>eudicotyledons</taxon>
        <taxon>Gunneridae</taxon>
        <taxon>Pentapetalae</taxon>
        <taxon>rosids</taxon>
        <taxon>fabids</taxon>
        <taxon>Fabales</taxon>
        <taxon>Fabaceae</taxon>
        <taxon>Papilionoideae</taxon>
        <taxon>50 kb inversion clade</taxon>
        <taxon>NPAAA clade</taxon>
        <taxon>Hologalegina</taxon>
        <taxon>IRL clade</taxon>
        <taxon>Trifolieae</taxon>
        <taxon>Trifolium</taxon>
    </lineage>
</organism>
<comment type="caution">
    <text evidence="1">The sequence shown here is derived from an EMBL/GenBank/DDBJ whole genome shotgun (WGS) entry which is preliminary data.</text>
</comment>
<accession>A0A392MRV8</accession>
<gene>
    <name evidence="1" type="ORF">A2U01_0010660</name>
</gene>
<dbReference type="EMBL" id="LXQA010016828">
    <property type="protein sequence ID" value="MCH89759.1"/>
    <property type="molecule type" value="Genomic_DNA"/>
</dbReference>
<keyword evidence="2" id="KW-1185">Reference proteome</keyword>